<dbReference type="PRINTS" id="PR00421">
    <property type="entry name" value="THIOREDOXIN"/>
</dbReference>
<dbReference type="NCBIfam" id="TIGR01068">
    <property type="entry name" value="thioredoxin"/>
    <property type="match status" value="1"/>
</dbReference>
<protein>
    <recommendedName>
        <fullName evidence="6 7">Thioredoxin</fullName>
    </recommendedName>
</protein>
<evidence type="ECO:0000256" key="2">
    <source>
        <dbReference type="ARBA" id="ARBA00022448"/>
    </source>
</evidence>
<keyword evidence="2" id="KW-0813">Transport</keyword>
<evidence type="ECO:0000256" key="5">
    <source>
        <dbReference type="ARBA" id="ARBA00023284"/>
    </source>
</evidence>
<dbReference type="PANTHER" id="PTHR45663">
    <property type="entry name" value="GEO12009P1"/>
    <property type="match status" value="1"/>
</dbReference>
<keyword evidence="5" id="KW-0676">Redox-active center</keyword>
<evidence type="ECO:0000259" key="8">
    <source>
        <dbReference type="PROSITE" id="PS51352"/>
    </source>
</evidence>
<dbReference type="InterPro" id="IPR017937">
    <property type="entry name" value="Thioredoxin_CS"/>
</dbReference>
<feature type="domain" description="Thioredoxin" evidence="8">
    <location>
        <begin position="1"/>
        <end position="106"/>
    </location>
</feature>
<keyword evidence="3" id="KW-0249">Electron transport</keyword>
<evidence type="ECO:0000256" key="3">
    <source>
        <dbReference type="ARBA" id="ARBA00022982"/>
    </source>
</evidence>
<sequence>MITALDDATFDQFVTRNPRPVLVDFWAPWCGPCKMLAPVLEAFAHESGPRLDIVKIDVDANRRVAGRYGLRAVPTLMLFRNGAPIGQKSGAMGKEALSAWVDQALGAPASQAGTSR</sequence>
<keyword evidence="4" id="KW-1015">Disulfide bond</keyword>
<dbReference type="PIRSF" id="PIRSF000077">
    <property type="entry name" value="Thioredoxin"/>
    <property type="match status" value="1"/>
</dbReference>
<keyword evidence="10" id="KW-1185">Reference proteome</keyword>
<dbReference type="EMBL" id="JBHTFQ010000005">
    <property type="protein sequence ID" value="MFC7704592.1"/>
    <property type="molecule type" value="Genomic_DNA"/>
</dbReference>
<evidence type="ECO:0000256" key="6">
    <source>
        <dbReference type="NCBIfam" id="TIGR01068"/>
    </source>
</evidence>
<evidence type="ECO:0000256" key="1">
    <source>
        <dbReference type="ARBA" id="ARBA00008987"/>
    </source>
</evidence>
<name>A0ABW2UIS2_9RHOB</name>
<evidence type="ECO:0000256" key="4">
    <source>
        <dbReference type="ARBA" id="ARBA00023157"/>
    </source>
</evidence>
<dbReference type="Pfam" id="PF00085">
    <property type="entry name" value="Thioredoxin"/>
    <property type="match status" value="1"/>
</dbReference>
<reference evidence="10" key="1">
    <citation type="journal article" date="2019" name="Int. J. Syst. Evol. Microbiol.">
        <title>The Global Catalogue of Microorganisms (GCM) 10K type strain sequencing project: providing services to taxonomists for standard genome sequencing and annotation.</title>
        <authorList>
            <consortium name="The Broad Institute Genomics Platform"/>
            <consortium name="The Broad Institute Genome Sequencing Center for Infectious Disease"/>
            <person name="Wu L."/>
            <person name="Ma J."/>
        </authorList>
    </citation>
    <scope>NUCLEOTIDE SEQUENCE [LARGE SCALE GENOMIC DNA]</scope>
    <source>
        <strain evidence="10">CGMCC 1.12750</strain>
    </source>
</reference>
<comment type="similarity">
    <text evidence="1 7">Belongs to the thioredoxin family.</text>
</comment>
<dbReference type="RefSeq" id="WP_377403086.1">
    <property type="nucleotide sequence ID" value="NZ_JBHTFQ010000005.1"/>
</dbReference>
<dbReference type="Gene3D" id="3.40.30.10">
    <property type="entry name" value="Glutaredoxin"/>
    <property type="match status" value="1"/>
</dbReference>
<gene>
    <name evidence="9" type="primary">trxA</name>
    <name evidence="9" type="ORF">ACFQXB_10350</name>
</gene>
<accession>A0ABW2UIS2</accession>
<dbReference type="InterPro" id="IPR036249">
    <property type="entry name" value="Thioredoxin-like_sf"/>
</dbReference>
<dbReference type="PROSITE" id="PS00194">
    <property type="entry name" value="THIOREDOXIN_1"/>
    <property type="match status" value="1"/>
</dbReference>
<evidence type="ECO:0000313" key="10">
    <source>
        <dbReference type="Proteomes" id="UP001596516"/>
    </source>
</evidence>
<dbReference type="PANTHER" id="PTHR45663:SF11">
    <property type="entry name" value="GEO12009P1"/>
    <property type="match status" value="1"/>
</dbReference>
<proteinExistence type="inferred from homology"/>
<dbReference type="InterPro" id="IPR005746">
    <property type="entry name" value="Thioredoxin"/>
</dbReference>
<evidence type="ECO:0000256" key="7">
    <source>
        <dbReference type="PIRNR" id="PIRNR000077"/>
    </source>
</evidence>
<dbReference type="PROSITE" id="PS51352">
    <property type="entry name" value="THIOREDOXIN_2"/>
    <property type="match status" value="1"/>
</dbReference>
<evidence type="ECO:0000313" key="9">
    <source>
        <dbReference type="EMBL" id="MFC7704592.1"/>
    </source>
</evidence>
<dbReference type="InterPro" id="IPR013766">
    <property type="entry name" value="Thioredoxin_domain"/>
</dbReference>
<dbReference type="CDD" id="cd02947">
    <property type="entry name" value="TRX_family"/>
    <property type="match status" value="1"/>
</dbReference>
<comment type="caution">
    <text evidence="9">The sequence shown here is derived from an EMBL/GenBank/DDBJ whole genome shotgun (WGS) entry which is preliminary data.</text>
</comment>
<organism evidence="9 10">
    <name type="scientific">Plastorhodobacter daqingensis</name>
    <dbReference type="NCBI Taxonomy" id="1387281"/>
    <lineage>
        <taxon>Bacteria</taxon>
        <taxon>Pseudomonadati</taxon>
        <taxon>Pseudomonadota</taxon>
        <taxon>Alphaproteobacteria</taxon>
        <taxon>Rhodobacterales</taxon>
        <taxon>Paracoccaceae</taxon>
        <taxon>Plastorhodobacter</taxon>
    </lineage>
</organism>
<dbReference type="Proteomes" id="UP001596516">
    <property type="component" value="Unassembled WGS sequence"/>
</dbReference>
<dbReference type="SUPFAM" id="SSF52833">
    <property type="entry name" value="Thioredoxin-like"/>
    <property type="match status" value="1"/>
</dbReference>